<comment type="caution">
    <text evidence="1">The sequence shown here is derived from an EMBL/GenBank/DDBJ whole genome shotgun (WGS) entry which is preliminary data.</text>
</comment>
<evidence type="ECO:0000313" key="2">
    <source>
        <dbReference type="Proteomes" id="UP000540519"/>
    </source>
</evidence>
<dbReference type="RefSeq" id="WP_155599242.1">
    <property type="nucleotide sequence ID" value="NZ_RCNR01000008.1"/>
</dbReference>
<dbReference type="EMBL" id="RCNR01000008">
    <property type="protein sequence ID" value="MUH35406.1"/>
    <property type="molecule type" value="Genomic_DNA"/>
</dbReference>
<dbReference type="AlphaFoldDB" id="A0A7X3D1F9"/>
<evidence type="ECO:0008006" key="3">
    <source>
        <dbReference type="Google" id="ProtNLM"/>
    </source>
</evidence>
<name>A0A7X3D1F9_9FLAO</name>
<organism evidence="1 2">
    <name type="scientific">Zobellia amurskyensis</name>
    <dbReference type="NCBI Taxonomy" id="248905"/>
    <lineage>
        <taxon>Bacteria</taxon>
        <taxon>Pseudomonadati</taxon>
        <taxon>Bacteroidota</taxon>
        <taxon>Flavobacteriia</taxon>
        <taxon>Flavobacteriales</taxon>
        <taxon>Flavobacteriaceae</taxon>
        <taxon>Zobellia</taxon>
    </lineage>
</organism>
<reference evidence="1 2" key="1">
    <citation type="journal article" date="2019" name="Mar. Drugs">
        <title>Comparative Genomics and CAZyme Genome Repertoires of Marine Zobellia amurskyensis KMM 3526(T) and Zobellia laminariae KMM 3676(T).</title>
        <authorList>
            <person name="Chernysheva N."/>
            <person name="Bystritskaya E."/>
            <person name="Stenkova A."/>
            <person name="Golovkin I."/>
            <person name="Nedashkovskaya O."/>
            <person name="Isaeva M."/>
        </authorList>
    </citation>
    <scope>NUCLEOTIDE SEQUENCE [LARGE SCALE GENOMIC DNA]</scope>
    <source>
        <strain evidence="1 2">KMM 3526</strain>
    </source>
</reference>
<proteinExistence type="predicted"/>
<protein>
    <recommendedName>
        <fullName evidence="3">Death domain-containing protein</fullName>
    </recommendedName>
</protein>
<accession>A0A7X3D1F9</accession>
<dbReference type="OrthoDB" id="1443520at2"/>
<evidence type="ECO:0000313" key="1">
    <source>
        <dbReference type="EMBL" id="MUH35406.1"/>
    </source>
</evidence>
<keyword evidence="2" id="KW-1185">Reference proteome</keyword>
<sequence>MKRIFFFSLMLLMTIACKEQKQELVVEDASAHEISSEKWPKKLPLKPEAQAILDDWIEFASFETSFDALHTVANREDLSLVIENMITKQNQLEESTYPKEFNIPQVKSRQKVFKTYMLKVKGDLFYRTDPQESILQMMEAYNAFRNQFNVVVNNTLDTDLILDF</sequence>
<dbReference type="PROSITE" id="PS51257">
    <property type="entry name" value="PROKAR_LIPOPROTEIN"/>
    <property type="match status" value="1"/>
</dbReference>
<gene>
    <name evidence="1" type="ORF">D9O36_06105</name>
</gene>
<dbReference type="Proteomes" id="UP000540519">
    <property type="component" value="Unassembled WGS sequence"/>
</dbReference>